<dbReference type="AlphaFoldDB" id="A0A378F8P8"/>
<dbReference type="Proteomes" id="UP000255167">
    <property type="component" value="Unassembled WGS sequence"/>
</dbReference>
<dbReference type="InterPro" id="IPR011009">
    <property type="entry name" value="Kinase-like_dom_sf"/>
</dbReference>
<dbReference type="SUPFAM" id="SSF56112">
    <property type="entry name" value="Protein kinase-like (PK-like)"/>
    <property type="match status" value="1"/>
</dbReference>
<gene>
    <name evidence="1" type="ORF">NCTC9617_01655</name>
</gene>
<organism evidence="1 2">
    <name type="scientific">Klebsiella pneumoniae</name>
    <dbReference type="NCBI Taxonomy" id="573"/>
    <lineage>
        <taxon>Bacteria</taxon>
        <taxon>Pseudomonadati</taxon>
        <taxon>Pseudomonadota</taxon>
        <taxon>Gammaproteobacteria</taxon>
        <taxon>Enterobacterales</taxon>
        <taxon>Enterobacteriaceae</taxon>
        <taxon>Klebsiella/Raoultella group</taxon>
        <taxon>Klebsiella</taxon>
        <taxon>Klebsiella pneumoniae complex</taxon>
    </lineage>
</organism>
<proteinExistence type="predicted"/>
<protein>
    <submittedName>
        <fullName evidence="1">Chromosome partition protein MukF</fullName>
    </submittedName>
</protein>
<name>A0A378F8P8_KLEPN</name>
<evidence type="ECO:0000313" key="2">
    <source>
        <dbReference type="Proteomes" id="UP000255167"/>
    </source>
</evidence>
<evidence type="ECO:0000313" key="1">
    <source>
        <dbReference type="EMBL" id="STW40120.1"/>
    </source>
</evidence>
<accession>A0A378F8P8</accession>
<sequence>MWSTLNLYQDTGLTMQDKRLLFRSRECLPELFRDFNDNAVLVHGNFTLRSMLKDPRSDQLLAMVGPGMMLWAPREYELFRLAEGGQAEQLLWRYLQQAPVSEAFVWRRWLYLLWDEVDSLVNTGRFDRARFDLAAKSLLPWLA</sequence>
<reference evidence="1 2" key="1">
    <citation type="submission" date="2018-06" db="EMBL/GenBank/DDBJ databases">
        <authorList>
            <consortium name="Pathogen Informatics"/>
            <person name="Doyle S."/>
        </authorList>
    </citation>
    <scope>NUCLEOTIDE SEQUENCE [LARGE SCALE GENOMIC DNA]</scope>
    <source>
        <strain evidence="1 2">NCTC9617</strain>
    </source>
</reference>
<dbReference type="EMBL" id="UGNC01000004">
    <property type="protein sequence ID" value="STW40120.1"/>
    <property type="molecule type" value="Genomic_DNA"/>
</dbReference>